<dbReference type="Proteomes" id="UP000078397">
    <property type="component" value="Unassembled WGS sequence"/>
</dbReference>
<dbReference type="AlphaFoldDB" id="A0A179F365"/>
<protein>
    <submittedName>
        <fullName evidence="2">Uncharacterized protein</fullName>
    </submittedName>
</protein>
<evidence type="ECO:0000256" key="1">
    <source>
        <dbReference type="SAM" id="MobiDB-lite"/>
    </source>
</evidence>
<reference evidence="2 3" key="1">
    <citation type="journal article" date="2016" name="PLoS Pathog.">
        <title>Biosynthesis of antibiotic leucinostatins in bio-control fungus Purpureocillium lilacinum and their inhibition on phytophthora revealed by genome mining.</title>
        <authorList>
            <person name="Wang G."/>
            <person name="Liu Z."/>
            <person name="Lin R."/>
            <person name="Li E."/>
            <person name="Mao Z."/>
            <person name="Ling J."/>
            <person name="Yang Y."/>
            <person name="Yin W.B."/>
            <person name="Xie B."/>
        </authorList>
    </citation>
    <scope>NUCLEOTIDE SEQUENCE [LARGE SCALE GENOMIC DNA]</scope>
    <source>
        <strain evidence="2">170</strain>
    </source>
</reference>
<name>A0A179F365_METCM</name>
<organism evidence="2 3">
    <name type="scientific">Pochonia chlamydosporia 170</name>
    <dbReference type="NCBI Taxonomy" id="1380566"/>
    <lineage>
        <taxon>Eukaryota</taxon>
        <taxon>Fungi</taxon>
        <taxon>Dikarya</taxon>
        <taxon>Ascomycota</taxon>
        <taxon>Pezizomycotina</taxon>
        <taxon>Sordariomycetes</taxon>
        <taxon>Hypocreomycetidae</taxon>
        <taxon>Hypocreales</taxon>
        <taxon>Clavicipitaceae</taxon>
        <taxon>Pochonia</taxon>
    </lineage>
</organism>
<comment type="caution">
    <text evidence="2">The sequence shown here is derived from an EMBL/GenBank/DDBJ whole genome shotgun (WGS) entry which is preliminary data.</text>
</comment>
<dbReference type="OrthoDB" id="4927922at2759"/>
<sequence length="130" mass="14692">MPLFGSHREPSPEVHVPEREIHEPKKHGLFHRRDDVRDVPVETTEHPARKHSLFHRRDHSPTGTATNRTMSARSSTSSSGSSLNHRPRRGGSLLHKAMGRNSEDVDPSILQARERVMDAEEAEEQADRAP</sequence>
<gene>
    <name evidence="2" type="ORF">VFPPC_16810</name>
</gene>
<feature type="compositionally biased region" description="Basic residues" evidence="1">
    <location>
        <begin position="48"/>
        <end position="58"/>
    </location>
</feature>
<feature type="compositionally biased region" description="Basic and acidic residues" evidence="1">
    <location>
        <begin position="1"/>
        <end position="23"/>
    </location>
</feature>
<dbReference type="KEGG" id="pchm:VFPPC_16810"/>
<dbReference type="GeneID" id="28858557"/>
<dbReference type="RefSeq" id="XP_018137816.1">
    <property type="nucleotide sequence ID" value="XM_018294563.1"/>
</dbReference>
<proteinExistence type="predicted"/>
<feature type="region of interest" description="Disordered" evidence="1">
    <location>
        <begin position="1"/>
        <end position="130"/>
    </location>
</feature>
<evidence type="ECO:0000313" key="3">
    <source>
        <dbReference type="Proteomes" id="UP000078397"/>
    </source>
</evidence>
<dbReference type="STRING" id="1380566.A0A179F365"/>
<accession>A0A179F365</accession>
<evidence type="ECO:0000313" key="2">
    <source>
        <dbReference type="EMBL" id="OAQ59855.1"/>
    </source>
</evidence>
<feature type="compositionally biased region" description="Basic and acidic residues" evidence="1">
    <location>
        <begin position="31"/>
        <end position="47"/>
    </location>
</feature>
<dbReference type="EMBL" id="LSBJ02000004">
    <property type="protein sequence ID" value="OAQ59855.1"/>
    <property type="molecule type" value="Genomic_DNA"/>
</dbReference>
<feature type="compositionally biased region" description="Low complexity" evidence="1">
    <location>
        <begin position="64"/>
        <end position="82"/>
    </location>
</feature>
<keyword evidence="3" id="KW-1185">Reference proteome</keyword>